<protein>
    <recommendedName>
        <fullName evidence="5">Secreted protein</fullName>
    </recommendedName>
</protein>
<accession>A0A2I0KY67</accession>
<gene>
    <name evidence="3" type="ORF">CRG98_006191</name>
</gene>
<reference evidence="3 4" key="1">
    <citation type="submission" date="2017-11" db="EMBL/GenBank/DDBJ databases">
        <title>De-novo sequencing of pomegranate (Punica granatum L.) genome.</title>
        <authorList>
            <person name="Akparov Z."/>
            <person name="Amiraslanov A."/>
            <person name="Hajiyeva S."/>
            <person name="Abbasov M."/>
            <person name="Kaur K."/>
            <person name="Hamwieh A."/>
            <person name="Solovyev V."/>
            <person name="Salamov A."/>
            <person name="Braich B."/>
            <person name="Kosarev P."/>
            <person name="Mahmoud A."/>
            <person name="Hajiyev E."/>
            <person name="Babayeva S."/>
            <person name="Izzatullayeva V."/>
            <person name="Mammadov A."/>
            <person name="Mammadov A."/>
            <person name="Sharifova S."/>
            <person name="Ojaghi J."/>
            <person name="Eynullazada K."/>
            <person name="Bayramov B."/>
            <person name="Abdulazimova A."/>
            <person name="Shahmuradov I."/>
        </authorList>
    </citation>
    <scope>NUCLEOTIDE SEQUENCE [LARGE SCALE GENOMIC DNA]</scope>
    <source>
        <strain evidence="4">cv. AG2017</strain>
        <tissue evidence="3">Leaf</tissue>
    </source>
</reference>
<feature type="compositionally biased region" description="Low complexity" evidence="1">
    <location>
        <begin position="87"/>
        <end position="108"/>
    </location>
</feature>
<proteinExistence type="predicted"/>
<dbReference type="AlphaFoldDB" id="A0A2I0KY67"/>
<evidence type="ECO:0008006" key="5">
    <source>
        <dbReference type="Google" id="ProtNLM"/>
    </source>
</evidence>
<dbReference type="Proteomes" id="UP000233551">
    <property type="component" value="Unassembled WGS sequence"/>
</dbReference>
<keyword evidence="4" id="KW-1185">Reference proteome</keyword>
<dbReference type="EMBL" id="PGOL01000276">
    <property type="protein sequence ID" value="PKI73421.1"/>
    <property type="molecule type" value="Genomic_DNA"/>
</dbReference>
<evidence type="ECO:0000313" key="4">
    <source>
        <dbReference type="Proteomes" id="UP000233551"/>
    </source>
</evidence>
<dbReference type="PROSITE" id="PS51257">
    <property type="entry name" value="PROKAR_LIPOPROTEIN"/>
    <property type="match status" value="1"/>
</dbReference>
<organism evidence="3 4">
    <name type="scientific">Punica granatum</name>
    <name type="common">Pomegranate</name>
    <dbReference type="NCBI Taxonomy" id="22663"/>
    <lineage>
        <taxon>Eukaryota</taxon>
        <taxon>Viridiplantae</taxon>
        <taxon>Streptophyta</taxon>
        <taxon>Embryophyta</taxon>
        <taxon>Tracheophyta</taxon>
        <taxon>Spermatophyta</taxon>
        <taxon>Magnoliopsida</taxon>
        <taxon>eudicotyledons</taxon>
        <taxon>Gunneridae</taxon>
        <taxon>Pentapetalae</taxon>
        <taxon>rosids</taxon>
        <taxon>malvids</taxon>
        <taxon>Myrtales</taxon>
        <taxon>Lythraceae</taxon>
        <taxon>Punica</taxon>
    </lineage>
</organism>
<comment type="caution">
    <text evidence="3">The sequence shown here is derived from an EMBL/GenBank/DDBJ whole genome shotgun (WGS) entry which is preliminary data.</text>
</comment>
<name>A0A2I0KY67_PUNGR</name>
<evidence type="ECO:0000256" key="1">
    <source>
        <dbReference type="SAM" id="MobiDB-lite"/>
    </source>
</evidence>
<feature type="region of interest" description="Disordered" evidence="1">
    <location>
        <begin position="81"/>
        <end position="142"/>
    </location>
</feature>
<feature type="signal peptide" evidence="2">
    <location>
        <begin position="1"/>
        <end position="24"/>
    </location>
</feature>
<keyword evidence="2" id="KW-0732">Signal</keyword>
<evidence type="ECO:0000313" key="3">
    <source>
        <dbReference type="EMBL" id="PKI73421.1"/>
    </source>
</evidence>
<feature type="compositionally biased region" description="Basic and acidic residues" evidence="1">
    <location>
        <begin position="124"/>
        <end position="137"/>
    </location>
</feature>
<sequence>MECSSARIAVWAELLASGLTAGAACGIGTGRRSASAGMSCRPPSCLITRPGNMSVLPKWLRRGTPTIPRHPMIMGPTFSSVFRRPARSPAPARSSARARALPLASLRPCRSRAGLRPHPSSPERSARVPEHPSKDPTESPDTLALLRLFPRIPRLRITFPT</sequence>
<evidence type="ECO:0000256" key="2">
    <source>
        <dbReference type="SAM" id="SignalP"/>
    </source>
</evidence>
<feature type="chain" id="PRO_5014169398" description="Secreted protein" evidence="2">
    <location>
        <begin position="25"/>
        <end position="161"/>
    </location>
</feature>